<dbReference type="GO" id="GO:0005765">
    <property type="term" value="C:lysosomal membrane"/>
    <property type="evidence" value="ECO:0007669"/>
    <property type="project" value="UniProtKB-SubCell"/>
</dbReference>
<evidence type="ECO:0000256" key="8">
    <source>
        <dbReference type="ARBA" id="ARBA00022448"/>
    </source>
</evidence>
<dbReference type="OMA" id="NNIFYRG"/>
<dbReference type="GO" id="GO:0005886">
    <property type="term" value="C:plasma membrane"/>
    <property type="evidence" value="ECO:0000318"/>
    <property type="project" value="GO_Central"/>
</dbReference>
<keyword evidence="18" id="KW-0458">Lysosome</keyword>
<evidence type="ECO:0000256" key="4">
    <source>
        <dbReference type="ARBA" id="ARBA00004613"/>
    </source>
</evidence>
<feature type="transmembrane region" description="Helical" evidence="22">
    <location>
        <begin position="90"/>
        <end position="114"/>
    </location>
</feature>
<dbReference type="GO" id="GO:0030154">
    <property type="term" value="P:cell differentiation"/>
    <property type="evidence" value="ECO:0007669"/>
    <property type="project" value="UniProtKB-ARBA"/>
</dbReference>
<dbReference type="InterPro" id="IPR018499">
    <property type="entry name" value="Tetraspanin/Peripherin"/>
</dbReference>
<dbReference type="FunFam" id="1.10.1450.10:FF:000019">
    <property type="entry name" value="Tetraspanin"/>
    <property type="match status" value="1"/>
</dbReference>
<keyword evidence="8" id="KW-0813">Transport</keyword>
<evidence type="ECO:0000256" key="17">
    <source>
        <dbReference type="ARBA" id="ARBA00023180"/>
    </source>
</evidence>
<dbReference type="PANTHER" id="PTHR19282">
    <property type="entry name" value="TETRASPANIN"/>
    <property type="match status" value="1"/>
</dbReference>
<dbReference type="GO" id="GO:0009986">
    <property type="term" value="C:cell surface"/>
    <property type="evidence" value="ECO:0007669"/>
    <property type="project" value="UniProtKB-SubCell"/>
</dbReference>
<evidence type="ECO:0000256" key="12">
    <source>
        <dbReference type="ARBA" id="ARBA00022753"/>
    </source>
</evidence>
<keyword evidence="24" id="KW-1185">Reference proteome</keyword>
<feature type="transmembrane region" description="Helical" evidence="22">
    <location>
        <begin position="218"/>
        <end position="244"/>
    </location>
</feature>
<evidence type="ECO:0000256" key="1">
    <source>
        <dbReference type="ARBA" id="ARBA00004107"/>
    </source>
</evidence>
<keyword evidence="13" id="KW-0653">Protein transport</keyword>
<dbReference type="FunCoup" id="A0A7M7P8U7">
    <property type="interactions" value="126"/>
</dbReference>
<feature type="transmembrane region" description="Helical" evidence="22">
    <location>
        <begin position="55"/>
        <end position="83"/>
    </location>
</feature>
<dbReference type="CDD" id="cd03155">
    <property type="entry name" value="CD151_like_LEL"/>
    <property type="match status" value="1"/>
</dbReference>
<dbReference type="Pfam" id="PF00335">
    <property type="entry name" value="Tetraspanin"/>
    <property type="match status" value="1"/>
</dbReference>
<accession>A0A7M7P8U7</accession>
<reference evidence="23" key="2">
    <citation type="submission" date="2021-01" db="UniProtKB">
        <authorList>
            <consortium name="EnsemblMetazoa"/>
        </authorList>
    </citation>
    <scope>IDENTIFICATION</scope>
</reference>
<dbReference type="PRINTS" id="PR00259">
    <property type="entry name" value="TMFOUR"/>
</dbReference>
<evidence type="ECO:0000313" key="24">
    <source>
        <dbReference type="Proteomes" id="UP000007110"/>
    </source>
</evidence>
<keyword evidence="14 22" id="KW-1133">Transmembrane helix</keyword>
<dbReference type="InterPro" id="IPR000301">
    <property type="entry name" value="Tetraspanin_animals"/>
</dbReference>
<evidence type="ECO:0000313" key="23">
    <source>
        <dbReference type="EnsemblMetazoa" id="XP_030845571"/>
    </source>
</evidence>
<keyword evidence="15 22" id="KW-0472">Membrane</keyword>
<comment type="subcellular location">
    <subcellularLocation>
        <location evidence="5">Cell membrane</location>
        <topology evidence="5">Multi-pass membrane protein</topology>
    </subcellularLocation>
    <subcellularLocation>
        <location evidence="3">Cell surface</location>
    </subcellularLocation>
    <subcellularLocation>
        <location evidence="1">Late endosome membrane</location>
        <topology evidence="1">Multi-pass membrane protein</topology>
    </subcellularLocation>
    <subcellularLocation>
        <location evidence="6">Lysosome membrane</location>
    </subcellularLocation>
    <subcellularLocation>
        <location evidence="2">Melanosome</location>
    </subcellularLocation>
    <subcellularLocation>
        <location evidence="22">Membrane</location>
        <topology evidence="22">Multi-pass membrane protein</topology>
    </subcellularLocation>
    <subcellularLocation>
        <location evidence="4">Secreted</location>
    </subcellularLocation>
</comment>
<keyword evidence="9" id="KW-1003">Cell membrane</keyword>
<dbReference type="Proteomes" id="UP000007110">
    <property type="component" value="Unassembled WGS sequence"/>
</dbReference>
<dbReference type="GO" id="GO:0015031">
    <property type="term" value="P:protein transport"/>
    <property type="evidence" value="ECO:0007669"/>
    <property type="project" value="UniProtKB-KW"/>
</dbReference>
<dbReference type="InParanoid" id="A0A7M7P8U7"/>
<evidence type="ECO:0000256" key="7">
    <source>
        <dbReference type="ARBA" id="ARBA00006840"/>
    </source>
</evidence>
<evidence type="ECO:0000256" key="16">
    <source>
        <dbReference type="ARBA" id="ARBA00023139"/>
    </source>
</evidence>
<keyword evidence="11 22" id="KW-0812">Transmembrane</keyword>
<proteinExistence type="inferred from homology"/>
<evidence type="ECO:0000256" key="15">
    <source>
        <dbReference type="ARBA" id="ARBA00023136"/>
    </source>
</evidence>
<comment type="subunit">
    <text evidence="21">Interacts with TIMP1 and ITGB1 and recruits TIMP1 to ITGB1. Interacts with CD9. Identified in a complex with CD9 and ITGB3. Interacts with PMEL. Interacts with KDR/VEGFR2; identified in a complex with ITGB1 and KDR/VEGFR2 and is required to recruit KDR to ITGB1 complexes. Interacts with SYT7.</text>
</comment>
<evidence type="ECO:0000256" key="14">
    <source>
        <dbReference type="ARBA" id="ARBA00022989"/>
    </source>
</evidence>
<evidence type="ECO:0000256" key="13">
    <source>
        <dbReference type="ARBA" id="ARBA00022927"/>
    </source>
</evidence>
<evidence type="ECO:0000256" key="11">
    <source>
        <dbReference type="ARBA" id="ARBA00022692"/>
    </source>
</evidence>
<keyword evidence="17" id="KW-0325">Glycoprotein</keyword>
<evidence type="ECO:0000256" key="20">
    <source>
        <dbReference type="ARBA" id="ARBA00043922"/>
    </source>
</evidence>
<dbReference type="PANTHER" id="PTHR19282:SF544">
    <property type="entry name" value="TETRASPANIN"/>
    <property type="match status" value="1"/>
</dbReference>
<dbReference type="AlphaFoldDB" id="A0A7M7P8U7"/>
<dbReference type="SUPFAM" id="SSF48652">
    <property type="entry name" value="Tetraspanin"/>
    <property type="match status" value="1"/>
</dbReference>
<dbReference type="OrthoDB" id="438211at2759"/>
<name>A0A7M7P8U7_STRPU</name>
<dbReference type="GO" id="GO:0005576">
    <property type="term" value="C:extracellular region"/>
    <property type="evidence" value="ECO:0007669"/>
    <property type="project" value="UniProtKB-SubCell"/>
</dbReference>
<evidence type="ECO:0000256" key="18">
    <source>
        <dbReference type="ARBA" id="ARBA00023228"/>
    </source>
</evidence>
<sequence>MGSKYDKEPCCGISLLKYVLFIFNFFLLLGGAGVLGVGIWTVISKFDYTEVLCSHAYIIATYVLIISGGVVIIVVITGCYGAVQEVKGCLLVYFTLLLLLCLVELAVGVFVYYYRGELQDELVKCMNSSMTKNYGVTGNEAYTVTVDELQTSFNCCGAASFEDWEKSEWKQNGNAGNRSVPASCCKTYSPYCSVRTHPSNIYHQGCVVGLSLIVEDHLIIIGAVSLAIAGAEIMGLIFSMCLYCHLRYEEQEPY</sequence>
<feature type="transmembrane region" description="Helical" evidence="22">
    <location>
        <begin position="21"/>
        <end position="43"/>
    </location>
</feature>
<dbReference type="GO" id="GO:0031902">
    <property type="term" value="C:late endosome membrane"/>
    <property type="evidence" value="ECO:0007669"/>
    <property type="project" value="UniProtKB-SubCell"/>
</dbReference>
<evidence type="ECO:0000256" key="3">
    <source>
        <dbReference type="ARBA" id="ARBA00004241"/>
    </source>
</evidence>
<dbReference type="Gene3D" id="1.10.1450.10">
    <property type="entry name" value="Tetraspanin"/>
    <property type="match status" value="1"/>
</dbReference>
<dbReference type="KEGG" id="spu:589286"/>
<evidence type="ECO:0000256" key="2">
    <source>
        <dbReference type="ARBA" id="ARBA00004223"/>
    </source>
</evidence>
<evidence type="ECO:0000256" key="6">
    <source>
        <dbReference type="ARBA" id="ARBA00004656"/>
    </source>
</evidence>
<evidence type="ECO:0000256" key="21">
    <source>
        <dbReference type="ARBA" id="ARBA00046382"/>
    </source>
</evidence>
<reference evidence="24" key="1">
    <citation type="submission" date="2015-02" db="EMBL/GenBank/DDBJ databases">
        <title>Genome sequencing for Strongylocentrotus purpuratus.</title>
        <authorList>
            <person name="Murali S."/>
            <person name="Liu Y."/>
            <person name="Vee V."/>
            <person name="English A."/>
            <person name="Wang M."/>
            <person name="Skinner E."/>
            <person name="Han Y."/>
            <person name="Muzny D.M."/>
            <person name="Worley K.C."/>
            <person name="Gibbs R.A."/>
        </authorList>
    </citation>
    <scope>NUCLEOTIDE SEQUENCE</scope>
</reference>
<dbReference type="PIRSF" id="PIRSF002419">
    <property type="entry name" value="Tetraspanin"/>
    <property type="match status" value="1"/>
</dbReference>
<comment type="function">
    <text evidence="20">Functions as a cell surface receptor for TIMP1 and plays a role in the activation of cellular signaling cascades. Plays a role in the activation of ITGB1 and integrin signaling, leading to the activation of AKT, FAK/PTK2 and MAP kinases. Promotes cell survival, reorganization of the actin cytoskeleton, cell adhesion, spreading and migration, via its role in the activation of AKT and FAK/PTK2. Plays a role in VEGFA signaling via its role in regulating the internalization of KDR/VEGFR2. Plays a role in intracellular vesicular transport processes, and is required for normal trafficking of the PMEL luminal domain that is essential for the development and maturation of melanocytes. Plays a role in the adhesion of leukocytes onto endothelial cells via its role in the regulation of SELP trafficking. May play a role in mast cell degranulation in response to Ms4a2/FceRI stimulation, but not in mast cell degranulation in response to other stimuli.</text>
</comment>
<comment type="similarity">
    <text evidence="7 22">Belongs to the tetraspanin (TM4SF) family.</text>
</comment>
<evidence type="ECO:0000256" key="22">
    <source>
        <dbReference type="RuleBase" id="RU361218"/>
    </source>
</evidence>
<dbReference type="GeneID" id="589286"/>
<organism evidence="23 24">
    <name type="scientific">Strongylocentrotus purpuratus</name>
    <name type="common">Purple sea urchin</name>
    <dbReference type="NCBI Taxonomy" id="7668"/>
    <lineage>
        <taxon>Eukaryota</taxon>
        <taxon>Metazoa</taxon>
        <taxon>Echinodermata</taxon>
        <taxon>Eleutherozoa</taxon>
        <taxon>Echinozoa</taxon>
        <taxon>Echinoidea</taxon>
        <taxon>Euechinoidea</taxon>
        <taxon>Echinacea</taxon>
        <taxon>Camarodonta</taxon>
        <taxon>Echinidea</taxon>
        <taxon>Strongylocentrotidae</taxon>
        <taxon>Strongylocentrotus</taxon>
    </lineage>
</organism>
<dbReference type="EnsemblMetazoa" id="XM_030989711">
    <property type="protein sequence ID" value="XP_030845571"/>
    <property type="gene ID" value="LOC589286"/>
</dbReference>
<evidence type="ECO:0000256" key="5">
    <source>
        <dbReference type="ARBA" id="ARBA00004651"/>
    </source>
</evidence>
<protein>
    <recommendedName>
        <fullName evidence="22">Tetraspanin</fullName>
    </recommendedName>
</protein>
<dbReference type="RefSeq" id="XP_030845571.1">
    <property type="nucleotide sequence ID" value="XM_030989711.1"/>
</dbReference>
<evidence type="ECO:0000256" key="9">
    <source>
        <dbReference type="ARBA" id="ARBA00022475"/>
    </source>
</evidence>
<evidence type="ECO:0000256" key="19">
    <source>
        <dbReference type="ARBA" id="ARBA00023288"/>
    </source>
</evidence>
<keyword evidence="16" id="KW-0564">Palmitate</keyword>
<keyword evidence="10" id="KW-0964">Secreted</keyword>
<keyword evidence="19" id="KW-0449">Lipoprotein</keyword>
<evidence type="ECO:0000256" key="10">
    <source>
        <dbReference type="ARBA" id="ARBA00022525"/>
    </source>
</evidence>
<dbReference type="InterPro" id="IPR008952">
    <property type="entry name" value="Tetraspanin_EC2_sf"/>
</dbReference>
<keyword evidence="12" id="KW-0967">Endosome</keyword>